<comment type="caution">
    <text evidence="2">The sequence shown here is derived from an EMBL/GenBank/DDBJ whole genome shotgun (WGS) entry which is preliminary data.</text>
</comment>
<evidence type="ECO:0000256" key="1">
    <source>
        <dbReference type="SAM" id="MobiDB-lite"/>
    </source>
</evidence>
<proteinExistence type="predicted"/>
<gene>
    <name evidence="2" type="ORF">CRG98_019167</name>
</gene>
<dbReference type="Proteomes" id="UP000233551">
    <property type="component" value="Unassembled WGS sequence"/>
</dbReference>
<keyword evidence="3" id="KW-1185">Reference proteome</keyword>
<dbReference type="AlphaFoldDB" id="A0A2I0JY98"/>
<feature type="compositionally biased region" description="Basic and acidic residues" evidence="1">
    <location>
        <begin position="14"/>
        <end position="29"/>
    </location>
</feature>
<evidence type="ECO:0000313" key="2">
    <source>
        <dbReference type="EMBL" id="PKI60426.1"/>
    </source>
</evidence>
<dbReference type="EMBL" id="PGOL01001149">
    <property type="protein sequence ID" value="PKI60426.1"/>
    <property type="molecule type" value="Genomic_DNA"/>
</dbReference>
<name>A0A2I0JY98_PUNGR</name>
<organism evidence="2 3">
    <name type="scientific">Punica granatum</name>
    <name type="common">Pomegranate</name>
    <dbReference type="NCBI Taxonomy" id="22663"/>
    <lineage>
        <taxon>Eukaryota</taxon>
        <taxon>Viridiplantae</taxon>
        <taxon>Streptophyta</taxon>
        <taxon>Embryophyta</taxon>
        <taxon>Tracheophyta</taxon>
        <taxon>Spermatophyta</taxon>
        <taxon>Magnoliopsida</taxon>
        <taxon>eudicotyledons</taxon>
        <taxon>Gunneridae</taxon>
        <taxon>Pentapetalae</taxon>
        <taxon>rosids</taxon>
        <taxon>malvids</taxon>
        <taxon>Myrtales</taxon>
        <taxon>Lythraceae</taxon>
        <taxon>Punica</taxon>
    </lineage>
</organism>
<sequence>MISGDSFSRVFVTRPHEKVDTPKPRDPKARMRARTRVHIRGRHPASTFRKKDLRMYISTENGHCCSSKVTWETEKGFAVCTDPNVDSCRGPHVRFWIARLRGVHLPVGTCDGHA</sequence>
<feature type="region of interest" description="Disordered" evidence="1">
    <location>
        <begin position="1"/>
        <end position="32"/>
    </location>
</feature>
<protein>
    <submittedName>
        <fullName evidence="2">Uncharacterized protein</fullName>
    </submittedName>
</protein>
<evidence type="ECO:0000313" key="3">
    <source>
        <dbReference type="Proteomes" id="UP000233551"/>
    </source>
</evidence>
<reference evidence="2 3" key="1">
    <citation type="submission" date="2017-11" db="EMBL/GenBank/DDBJ databases">
        <title>De-novo sequencing of pomegranate (Punica granatum L.) genome.</title>
        <authorList>
            <person name="Akparov Z."/>
            <person name="Amiraslanov A."/>
            <person name="Hajiyeva S."/>
            <person name="Abbasov M."/>
            <person name="Kaur K."/>
            <person name="Hamwieh A."/>
            <person name="Solovyev V."/>
            <person name="Salamov A."/>
            <person name="Braich B."/>
            <person name="Kosarev P."/>
            <person name="Mahmoud A."/>
            <person name="Hajiyev E."/>
            <person name="Babayeva S."/>
            <person name="Izzatullayeva V."/>
            <person name="Mammadov A."/>
            <person name="Mammadov A."/>
            <person name="Sharifova S."/>
            <person name="Ojaghi J."/>
            <person name="Eynullazada K."/>
            <person name="Bayramov B."/>
            <person name="Abdulazimova A."/>
            <person name="Shahmuradov I."/>
        </authorList>
    </citation>
    <scope>NUCLEOTIDE SEQUENCE [LARGE SCALE GENOMIC DNA]</scope>
    <source>
        <strain evidence="3">cv. AG2017</strain>
        <tissue evidence="2">Leaf</tissue>
    </source>
</reference>
<accession>A0A2I0JY98</accession>